<organism evidence="2 4">
    <name type="scientific">Didymodactylos carnosus</name>
    <dbReference type="NCBI Taxonomy" id="1234261"/>
    <lineage>
        <taxon>Eukaryota</taxon>
        <taxon>Metazoa</taxon>
        <taxon>Spiralia</taxon>
        <taxon>Gnathifera</taxon>
        <taxon>Rotifera</taxon>
        <taxon>Eurotatoria</taxon>
        <taxon>Bdelloidea</taxon>
        <taxon>Philodinida</taxon>
        <taxon>Philodinidae</taxon>
        <taxon>Didymodactylos</taxon>
    </lineage>
</organism>
<dbReference type="Proteomes" id="UP000682733">
    <property type="component" value="Unassembled WGS sequence"/>
</dbReference>
<reference evidence="2" key="1">
    <citation type="submission" date="2021-02" db="EMBL/GenBank/DDBJ databases">
        <authorList>
            <person name="Nowell W R."/>
        </authorList>
    </citation>
    <scope>NUCLEOTIDE SEQUENCE</scope>
</reference>
<feature type="non-terminal residue" evidence="2">
    <location>
        <position position="1"/>
    </location>
</feature>
<dbReference type="Proteomes" id="UP000677228">
    <property type="component" value="Unassembled WGS sequence"/>
</dbReference>
<proteinExistence type="predicted"/>
<evidence type="ECO:0000313" key="4">
    <source>
        <dbReference type="Proteomes" id="UP000677228"/>
    </source>
</evidence>
<feature type="region of interest" description="Disordered" evidence="1">
    <location>
        <begin position="1"/>
        <end position="35"/>
    </location>
</feature>
<comment type="caution">
    <text evidence="2">The sequence shown here is derived from an EMBL/GenBank/DDBJ whole genome shotgun (WGS) entry which is preliminary data.</text>
</comment>
<dbReference type="AlphaFoldDB" id="A0A8S2FDX9"/>
<gene>
    <name evidence="2" type="ORF">OVA965_LOCUS34237</name>
    <name evidence="3" type="ORF">TMI583_LOCUS35151</name>
</gene>
<accession>A0A8S2FDX9</accession>
<name>A0A8S2FDX9_9BILA</name>
<evidence type="ECO:0000256" key="1">
    <source>
        <dbReference type="SAM" id="MobiDB-lite"/>
    </source>
</evidence>
<sequence>QTFVKRQPKTKKQEPKKSISPPNGNIKPPNHNHEKTKEVLTAVTINTADDTIALNRKDKIPITLQIDGVHNETNSLLSNDYHTKMSIVNKSSKK</sequence>
<evidence type="ECO:0000313" key="2">
    <source>
        <dbReference type="EMBL" id="CAF1435848.1"/>
    </source>
</evidence>
<feature type="compositionally biased region" description="Basic residues" evidence="1">
    <location>
        <begin position="1"/>
        <end position="10"/>
    </location>
</feature>
<evidence type="ECO:0000313" key="3">
    <source>
        <dbReference type="EMBL" id="CAF4233107.1"/>
    </source>
</evidence>
<dbReference type="EMBL" id="CAJOBA010050313">
    <property type="protein sequence ID" value="CAF4233107.1"/>
    <property type="molecule type" value="Genomic_DNA"/>
</dbReference>
<dbReference type="EMBL" id="CAJNOK010028520">
    <property type="protein sequence ID" value="CAF1435848.1"/>
    <property type="molecule type" value="Genomic_DNA"/>
</dbReference>
<protein>
    <submittedName>
        <fullName evidence="2">Uncharacterized protein</fullName>
    </submittedName>
</protein>